<keyword evidence="4 11" id="KW-0812">Transmembrane</keyword>
<dbReference type="SMART" id="SM00283">
    <property type="entry name" value="MA"/>
    <property type="match status" value="1"/>
</dbReference>
<evidence type="ECO:0000256" key="3">
    <source>
        <dbReference type="ARBA" id="ARBA00022500"/>
    </source>
</evidence>
<dbReference type="SMART" id="SM00304">
    <property type="entry name" value="HAMP"/>
    <property type="match status" value="1"/>
</dbReference>
<dbReference type="CDD" id="cd06225">
    <property type="entry name" value="HAMP"/>
    <property type="match status" value="1"/>
</dbReference>
<dbReference type="InterPro" id="IPR004089">
    <property type="entry name" value="MCPsignal_dom"/>
</dbReference>
<accession>A0ABY4WJT9</accession>
<feature type="region of interest" description="Disordered" evidence="10">
    <location>
        <begin position="671"/>
        <end position="692"/>
    </location>
</feature>
<keyword evidence="2" id="KW-1003">Cell membrane</keyword>
<proteinExistence type="inferred from homology"/>
<dbReference type="PANTHER" id="PTHR32089">
    <property type="entry name" value="METHYL-ACCEPTING CHEMOTAXIS PROTEIN MCPB"/>
    <property type="match status" value="1"/>
</dbReference>
<dbReference type="EMBL" id="CP098755">
    <property type="protein sequence ID" value="USG66332.1"/>
    <property type="molecule type" value="Genomic_DNA"/>
</dbReference>
<evidence type="ECO:0000256" key="5">
    <source>
        <dbReference type="ARBA" id="ARBA00022989"/>
    </source>
</evidence>
<dbReference type="Proteomes" id="UP001056500">
    <property type="component" value="Chromosome"/>
</dbReference>
<dbReference type="Pfam" id="PF00672">
    <property type="entry name" value="HAMP"/>
    <property type="match status" value="1"/>
</dbReference>
<name>A0ABY4WJT9_9BACL</name>
<dbReference type="RefSeq" id="WP_251873477.1">
    <property type="nucleotide sequence ID" value="NZ_CP098755.1"/>
</dbReference>
<reference evidence="14" key="1">
    <citation type="submission" date="2022-06" db="EMBL/GenBank/DDBJ databases">
        <title>Genome sequencing of Brevibacillus sp. BB3-R1.</title>
        <authorList>
            <person name="Heo J."/>
            <person name="Lee D."/>
            <person name="Won M."/>
            <person name="Han B.-H."/>
            <person name="Hong S.-B."/>
            <person name="Kwon S.-W."/>
        </authorList>
    </citation>
    <scope>NUCLEOTIDE SEQUENCE</scope>
    <source>
        <strain evidence="14">BB3-R1</strain>
    </source>
</reference>
<organism evidence="14 15">
    <name type="scientific">Brevibacillus ruminantium</name>
    <dbReference type="NCBI Taxonomy" id="2950604"/>
    <lineage>
        <taxon>Bacteria</taxon>
        <taxon>Bacillati</taxon>
        <taxon>Bacillota</taxon>
        <taxon>Bacilli</taxon>
        <taxon>Bacillales</taxon>
        <taxon>Paenibacillaceae</taxon>
        <taxon>Brevibacillus</taxon>
    </lineage>
</organism>
<dbReference type="Gene3D" id="6.10.340.10">
    <property type="match status" value="1"/>
</dbReference>
<gene>
    <name evidence="14" type="ORF">NDK47_03090</name>
</gene>
<dbReference type="CDD" id="cd18773">
    <property type="entry name" value="PDC1_HK_sensor"/>
    <property type="match status" value="1"/>
</dbReference>
<dbReference type="InterPro" id="IPR003660">
    <property type="entry name" value="HAMP_dom"/>
</dbReference>
<dbReference type="PROSITE" id="PS50111">
    <property type="entry name" value="CHEMOTAXIS_TRANSDUC_2"/>
    <property type="match status" value="1"/>
</dbReference>
<feature type="transmembrane region" description="Helical" evidence="11">
    <location>
        <begin position="290"/>
        <end position="311"/>
    </location>
</feature>
<keyword evidence="7 9" id="KW-0807">Transducer</keyword>
<evidence type="ECO:0000256" key="4">
    <source>
        <dbReference type="ARBA" id="ARBA00022692"/>
    </source>
</evidence>
<keyword evidence="6 11" id="KW-0472">Membrane</keyword>
<evidence type="ECO:0000313" key="14">
    <source>
        <dbReference type="EMBL" id="USG66332.1"/>
    </source>
</evidence>
<feature type="domain" description="Methyl-accepting transducer" evidence="12">
    <location>
        <begin position="383"/>
        <end position="619"/>
    </location>
</feature>
<keyword evidence="5 11" id="KW-1133">Transmembrane helix</keyword>
<evidence type="ECO:0000256" key="7">
    <source>
        <dbReference type="ARBA" id="ARBA00023224"/>
    </source>
</evidence>
<evidence type="ECO:0000313" key="15">
    <source>
        <dbReference type="Proteomes" id="UP001056500"/>
    </source>
</evidence>
<comment type="similarity">
    <text evidence="8">Belongs to the methyl-accepting chemotaxis (MCP) protein family.</text>
</comment>
<dbReference type="Pfam" id="PF00015">
    <property type="entry name" value="MCPsignal"/>
    <property type="match status" value="1"/>
</dbReference>
<dbReference type="PROSITE" id="PS50885">
    <property type="entry name" value="HAMP"/>
    <property type="match status" value="1"/>
</dbReference>
<evidence type="ECO:0000256" key="2">
    <source>
        <dbReference type="ARBA" id="ARBA00022475"/>
    </source>
</evidence>
<dbReference type="PANTHER" id="PTHR32089:SF112">
    <property type="entry name" value="LYSOZYME-LIKE PROTEIN-RELATED"/>
    <property type="match status" value="1"/>
</dbReference>
<protein>
    <submittedName>
        <fullName evidence="14">Methyl-accepting chemotaxis protein</fullName>
    </submittedName>
</protein>
<feature type="domain" description="HAMP" evidence="13">
    <location>
        <begin position="312"/>
        <end position="364"/>
    </location>
</feature>
<evidence type="ECO:0000256" key="8">
    <source>
        <dbReference type="ARBA" id="ARBA00029447"/>
    </source>
</evidence>
<dbReference type="Gene3D" id="3.30.450.20">
    <property type="entry name" value="PAS domain"/>
    <property type="match status" value="2"/>
</dbReference>
<dbReference type="Pfam" id="PF02743">
    <property type="entry name" value="dCache_1"/>
    <property type="match status" value="1"/>
</dbReference>
<dbReference type="Gene3D" id="1.10.287.950">
    <property type="entry name" value="Methyl-accepting chemotaxis protein"/>
    <property type="match status" value="1"/>
</dbReference>
<feature type="transmembrane region" description="Helical" evidence="11">
    <location>
        <begin position="18"/>
        <end position="42"/>
    </location>
</feature>
<evidence type="ECO:0000256" key="11">
    <source>
        <dbReference type="SAM" id="Phobius"/>
    </source>
</evidence>
<keyword evidence="3" id="KW-0145">Chemotaxis</keyword>
<evidence type="ECO:0000256" key="10">
    <source>
        <dbReference type="SAM" id="MobiDB-lite"/>
    </source>
</evidence>
<evidence type="ECO:0000256" key="6">
    <source>
        <dbReference type="ARBA" id="ARBA00023136"/>
    </source>
</evidence>
<sequence length="692" mass="76588">MINRRAEASGASFQYKSIFARLFFGTLVMVVSMMAITAFFIGSQAKTMLNEKTKQQLQEASLSTLQEVNSRVDTIATSLESFSSTFRNAKVTNSQVFSIFSDMVEKNPMISELQLAKPDGHYLTFPGSPVSSEYDPRKSDWFQQASQQKTPYLSDVFRFSETEFPKIAISLALHDDNEEFAGVVVAFVSVPKLSEFIENIKLGETGYVMVVDRHGKLVAHPDKTYALQRPSLDHLPLVGEVIAGKTGVDLMNLDGTDYFAAHDYDEHLQWGLIVLKAVAEVEKEVRSLQLTILIVSLLGLAALTIFLFLYVRKITNPLKEVQAKLFSFSEGDLYQTMKVDTDDEIRQLADSFNRMSEQMRSIIGKIQVVITDVKKVADHVGSGSRQSHAMQAEVAAATERLSAEMELQQSQVEQIDAIVADITHEISRIAASIQTTIEKNRESRKQTALGTQSIELLTGNMQTISDDMKASLEAAASLQGTMDDVKEILELIIQISKRTKLLSLNARIEASRAGSAGLGFGVVAEEIRLLSEQTEDATTRIQEAISSGQERMSLVSERMVQTDLATVEGIQTLQKVTGIFAQIVKIGDTLTEEFETIGSYSQAIHEQSQRIKRRVDKLSLSAQEVVASTQQTVAATQESSSLSEQFLHDSKHLGNIVIDLEQEVRFFRTDEKAESMAPPLSTSPLTAIPLSK</sequence>
<evidence type="ECO:0000259" key="13">
    <source>
        <dbReference type="PROSITE" id="PS50885"/>
    </source>
</evidence>
<evidence type="ECO:0000256" key="9">
    <source>
        <dbReference type="PROSITE-ProRule" id="PRU00284"/>
    </source>
</evidence>
<keyword evidence="15" id="KW-1185">Reference proteome</keyword>
<dbReference type="InterPro" id="IPR033479">
    <property type="entry name" value="dCache_1"/>
</dbReference>
<comment type="subcellular location">
    <subcellularLocation>
        <location evidence="1">Cell membrane</location>
        <topology evidence="1">Multi-pass membrane protein</topology>
    </subcellularLocation>
</comment>
<dbReference type="SUPFAM" id="SSF58104">
    <property type="entry name" value="Methyl-accepting chemotaxis protein (MCP) signaling domain"/>
    <property type="match status" value="1"/>
</dbReference>
<evidence type="ECO:0000256" key="1">
    <source>
        <dbReference type="ARBA" id="ARBA00004651"/>
    </source>
</evidence>
<dbReference type="CDD" id="cd12912">
    <property type="entry name" value="PDC2_MCP_like"/>
    <property type="match status" value="1"/>
</dbReference>
<evidence type="ECO:0000259" key="12">
    <source>
        <dbReference type="PROSITE" id="PS50111"/>
    </source>
</evidence>